<protein>
    <recommendedName>
        <fullName evidence="6">ATP-grasp domain-containing protein</fullName>
    </recommendedName>
</protein>
<dbReference type="PATRIC" id="fig|452652.3.peg.5878"/>
<name>E4N0F7_KITSK</name>
<evidence type="ECO:0000256" key="2">
    <source>
        <dbReference type="ARBA" id="ARBA00022741"/>
    </source>
</evidence>
<feature type="domain" description="ATP-grasp" evidence="6">
    <location>
        <begin position="133"/>
        <end position="337"/>
    </location>
</feature>
<dbReference type="InterPro" id="IPR052032">
    <property type="entry name" value="ATP-dep_AA_Ligase"/>
</dbReference>
<keyword evidence="3 4" id="KW-0067">ATP-binding</keyword>
<keyword evidence="2 4" id="KW-0547">Nucleotide-binding</keyword>
<dbReference type="Gene3D" id="3.40.50.20">
    <property type="match status" value="1"/>
</dbReference>
<dbReference type="AlphaFoldDB" id="E4N0F7"/>
<dbReference type="GO" id="GO:0046872">
    <property type="term" value="F:metal ion binding"/>
    <property type="evidence" value="ECO:0007669"/>
    <property type="project" value="InterPro"/>
</dbReference>
<evidence type="ECO:0000259" key="6">
    <source>
        <dbReference type="PROSITE" id="PS50975"/>
    </source>
</evidence>
<dbReference type="PANTHER" id="PTHR43585">
    <property type="entry name" value="FUMIPYRROLE BIOSYNTHESIS PROTEIN C"/>
    <property type="match status" value="1"/>
</dbReference>
<dbReference type="RefSeq" id="WP_014138938.1">
    <property type="nucleotide sequence ID" value="NC_016109.1"/>
</dbReference>
<evidence type="ECO:0000256" key="3">
    <source>
        <dbReference type="ARBA" id="ARBA00022840"/>
    </source>
</evidence>
<dbReference type="HOGENOM" id="CLU_556403_0_0_11"/>
<dbReference type="PANTHER" id="PTHR43585:SF2">
    <property type="entry name" value="ATP-GRASP ENZYME FSQD"/>
    <property type="match status" value="1"/>
</dbReference>
<proteinExistence type="predicted"/>
<dbReference type="eggNOG" id="COG0189">
    <property type="taxonomic scope" value="Bacteria"/>
</dbReference>
<dbReference type="PROSITE" id="PS50975">
    <property type="entry name" value="ATP_GRASP"/>
    <property type="match status" value="1"/>
</dbReference>
<evidence type="ECO:0000313" key="7">
    <source>
        <dbReference type="EMBL" id="BAJ31641.1"/>
    </source>
</evidence>
<evidence type="ECO:0000313" key="8">
    <source>
        <dbReference type="Proteomes" id="UP000007076"/>
    </source>
</evidence>
<dbReference type="SUPFAM" id="SSF56059">
    <property type="entry name" value="Glutathione synthetase ATP-binding domain-like"/>
    <property type="match status" value="1"/>
</dbReference>
<evidence type="ECO:0000256" key="5">
    <source>
        <dbReference type="SAM" id="MobiDB-lite"/>
    </source>
</evidence>
<dbReference type="EMBL" id="AP010968">
    <property type="protein sequence ID" value="BAJ31641.1"/>
    <property type="molecule type" value="Genomic_DNA"/>
</dbReference>
<evidence type="ECO:0000256" key="1">
    <source>
        <dbReference type="ARBA" id="ARBA00022598"/>
    </source>
</evidence>
<dbReference type="InterPro" id="IPR011761">
    <property type="entry name" value="ATP-grasp"/>
</dbReference>
<gene>
    <name evidence="7" type="ordered locus">KSE_58710</name>
</gene>
<keyword evidence="1" id="KW-0436">Ligase</keyword>
<dbReference type="Gene3D" id="3.30.470.20">
    <property type="entry name" value="ATP-grasp fold, B domain"/>
    <property type="match status" value="1"/>
</dbReference>
<dbReference type="GO" id="GO:0016874">
    <property type="term" value="F:ligase activity"/>
    <property type="evidence" value="ECO:0007669"/>
    <property type="project" value="UniProtKB-KW"/>
</dbReference>
<dbReference type="STRING" id="452652.KSE_58710"/>
<dbReference type="Proteomes" id="UP000007076">
    <property type="component" value="Chromosome"/>
</dbReference>
<dbReference type="KEGG" id="ksk:KSE_58710"/>
<dbReference type="GO" id="GO:0005524">
    <property type="term" value="F:ATP binding"/>
    <property type="evidence" value="ECO:0007669"/>
    <property type="project" value="UniProtKB-UniRule"/>
</dbReference>
<reference evidence="7 8" key="1">
    <citation type="journal article" date="2010" name="DNA Res.">
        <title>Genome sequence of Kitasatospora setae NBRC 14216T: an evolutionary snapshot of the family Streptomycetaceae.</title>
        <authorList>
            <person name="Ichikawa N."/>
            <person name="Oguchi A."/>
            <person name="Ikeda H."/>
            <person name="Ishikawa J."/>
            <person name="Kitani S."/>
            <person name="Watanabe Y."/>
            <person name="Nakamura S."/>
            <person name="Katano Y."/>
            <person name="Kishi E."/>
            <person name="Sasagawa M."/>
            <person name="Ankai A."/>
            <person name="Fukui S."/>
            <person name="Hashimoto Y."/>
            <person name="Kamata S."/>
            <person name="Otoguro M."/>
            <person name="Tanikawa S."/>
            <person name="Nihira T."/>
            <person name="Horinouchi S."/>
            <person name="Ohnishi Y."/>
            <person name="Hayakawa M."/>
            <person name="Kuzuyama T."/>
            <person name="Arisawa A."/>
            <person name="Nomoto F."/>
            <person name="Miura H."/>
            <person name="Takahashi Y."/>
            <person name="Fujita N."/>
        </authorList>
    </citation>
    <scope>NUCLEOTIDE SEQUENCE [LARGE SCALE GENOMIC DNA]</scope>
    <source>
        <strain evidence="8">ATCC 33774 / DSM 43861 / JCM 3304 / KCC A-0304 / NBRC 14216 / KM-6054</strain>
    </source>
</reference>
<keyword evidence="8" id="KW-1185">Reference proteome</keyword>
<evidence type="ECO:0000256" key="4">
    <source>
        <dbReference type="PROSITE-ProRule" id="PRU00409"/>
    </source>
</evidence>
<accession>E4N0F7</accession>
<dbReference type="Pfam" id="PF13535">
    <property type="entry name" value="ATP-grasp_4"/>
    <property type="match status" value="1"/>
</dbReference>
<sequence length="490" mass="50741">MSNTSSSSAAPEPHLLLIAGVGGLSAEEGIAAARGATSRVSVAFVTAWGRTDAVRAAWRDGRPGEDGSEFLAVPDLDSVVAAATGLHGRSPIDGVVTYSELLLRPQAELADRLGLPGNSPESVARAQSKALQRRAFAAAGVPSPRAAEVRRAADLPGAVAAVGLPAVFKPSLGAGSQGVRVVTDEAELAGLLAAAADLNSPFLQEDDAYLLEEAMPIAGDGSSVYADYVSVESLLFEGVADHLAVTDRLRLRNGCVEEGAVLPSRLPAEARRAAVDCADRAIRALGLTHGAVHTEVALCPDGAKVIEVNARAGGPLPSMFLIAADYDFARDIARVALGLRPLERPVPKAVAWVRYVPIPAGEWRVVAQRSAEEARAAHPDLLKIGLRFAPGGETRRDVTQHLVVFTVRGADLERARTTAEAVERFLDIRLEPLDPASTPATPDPLDPLDPASTLEPLDPLVPLAPELAVAAAALAGPVPVSVAAAAGGAR</sequence>
<organism evidence="7 8">
    <name type="scientific">Kitasatospora setae (strain ATCC 33774 / DSM 43861 / JCM 3304 / KCC A-0304 / NBRC 14216 / KM-6054)</name>
    <name type="common">Streptomyces setae</name>
    <dbReference type="NCBI Taxonomy" id="452652"/>
    <lineage>
        <taxon>Bacteria</taxon>
        <taxon>Bacillati</taxon>
        <taxon>Actinomycetota</taxon>
        <taxon>Actinomycetes</taxon>
        <taxon>Kitasatosporales</taxon>
        <taxon>Streptomycetaceae</taxon>
        <taxon>Kitasatospora</taxon>
    </lineage>
</organism>
<feature type="region of interest" description="Disordered" evidence="5">
    <location>
        <begin position="433"/>
        <end position="453"/>
    </location>
</feature>